<dbReference type="Pfam" id="PF08242">
    <property type="entry name" value="Methyltransf_12"/>
    <property type="match status" value="1"/>
</dbReference>
<feature type="active site" description="Proton acceptor; for dehydratase activity" evidence="7">
    <location>
        <position position="1333"/>
    </location>
</feature>
<feature type="region of interest" description="C-terminal hotdog fold" evidence="7">
    <location>
        <begin position="1460"/>
        <end position="1612"/>
    </location>
</feature>
<dbReference type="InterPro" id="IPR020806">
    <property type="entry name" value="PKS_PP-bd"/>
</dbReference>
<evidence type="ECO:0000259" key="9">
    <source>
        <dbReference type="PROSITE" id="PS50075"/>
    </source>
</evidence>
<evidence type="ECO:0000256" key="6">
    <source>
        <dbReference type="ARBA" id="ARBA00023268"/>
    </source>
</evidence>
<keyword evidence="2" id="KW-0596">Phosphopantetheine</keyword>
<keyword evidence="3" id="KW-0597">Phosphoprotein</keyword>
<dbReference type="InterPro" id="IPR042104">
    <property type="entry name" value="PKS_dehydratase_sf"/>
</dbReference>
<dbReference type="GO" id="GO:0032259">
    <property type="term" value="P:methylation"/>
    <property type="evidence" value="ECO:0007669"/>
    <property type="project" value="UniProtKB-KW"/>
</dbReference>
<evidence type="ECO:0000259" key="10">
    <source>
        <dbReference type="PROSITE" id="PS52004"/>
    </source>
</evidence>
<dbReference type="Gene3D" id="3.40.50.150">
    <property type="entry name" value="Vaccinia Virus protein VP39"/>
    <property type="match status" value="1"/>
</dbReference>
<dbReference type="PROSITE" id="PS52004">
    <property type="entry name" value="KS3_2"/>
    <property type="match status" value="1"/>
</dbReference>
<dbReference type="GO" id="GO:0006633">
    <property type="term" value="P:fatty acid biosynthetic process"/>
    <property type="evidence" value="ECO:0007669"/>
    <property type="project" value="InterPro"/>
</dbReference>
<dbReference type="GO" id="GO:0016787">
    <property type="term" value="F:hydrolase activity"/>
    <property type="evidence" value="ECO:0007669"/>
    <property type="project" value="InterPro"/>
</dbReference>
<dbReference type="InterPro" id="IPR050091">
    <property type="entry name" value="PKS_NRPS_Biosynth_Enz"/>
</dbReference>
<dbReference type="PANTHER" id="PTHR43775:SF21">
    <property type="entry name" value="NON-REDUCING POLYKETIDE SYNTHASE AUSA-RELATED"/>
    <property type="match status" value="1"/>
</dbReference>
<dbReference type="Pfam" id="PF00698">
    <property type="entry name" value="Acyl_transf_1"/>
    <property type="match status" value="1"/>
</dbReference>
<dbReference type="Gene3D" id="3.10.129.110">
    <property type="entry name" value="Polyketide synthase dehydratase"/>
    <property type="match status" value="1"/>
</dbReference>
<dbReference type="Pfam" id="PF00550">
    <property type="entry name" value="PP-binding"/>
    <property type="match status" value="1"/>
</dbReference>
<dbReference type="InterPro" id="IPR049551">
    <property type="entry name" value="PKS_DH_C"/>
</dbReference>
<dbReference type="GO" id="GO:0044550">
    <property type="term" value="P:secondary metabolite biosynthetic process"/>
    <property type="evidence" value="ECO:0007669"/>
    <property type="project" value="UniProtKB-ARBA"/>
</dbReference>
<dbReference type="SMART" id="SM00827">
    <property type="entry name" value="PKS_AT"/>
    <property type="match status" value="1"/>
</dbReference>
<dbReference type="Gene3D" id="3.40.50.1820">
    <property type="entry name" value="alpha/beta hydrolase"/>
    <property type="match status" value="1"/>
</dbReference>
<feature type="domain" description="PKS/mFAS DH" evidence="11">
    <location>
        <begin position="1299"/>
        <end position="1612"/>
    </location>
</feature>
<dbReference type="InterPro" id="IPR016036">
    <property type="entry name" value="Malonyl_transacylase_ACP-bd"/>
</dbReference>
<dbReference type="InterPro" id="IPR009081">
    <property type="entry name" value="PP-bd_ACP"/>
</dbReference>
<dbReference type="SMART" id="SM00823">
    <property type="entry name" value="PKS_PP"/>
    <property type="match status" value="1"/>
</dbReference>
<dbReference type="InterPro" id="IPR016035">
    <property type="entry name" value="Acyl_Trfase/lysoPLipase"/>
</dbReference>
<gene>
    <name evidence="12" type="primary">pks5</name>
</gene>
<dbReference type="InterPro" id="IPR036736">
    <property type="entry name" value="ACP-like_sf"/>
</dbReference>
<dbReference type="GO" id="GO:0004315">
    <property type="term" value="F:3-oxoacyl-[acyl-carrier-protein] synthase activity"/>
    <property type="evidence" value="ECO:0007669"/>
    <property type="project" value="InterPro"/>
</dbReference>
<sequence length="2510" mass="276862">MSSSDACQLPSLLVFGPQTEFPSDEAISNLRQELVTKPHLQELKEAIITLPEFWQRLVDSHAALRSVPGQKYLGQLQHWIQNGGALTYETQEAPNHYVLPVTVLSQIVQYTCYLDQLGNNPHGKVLQSIQSGGIQGFCTGFLSAVAVAVSANHAELGSAAAVALRLAVAIGAYVDQDGQYSKQSTEYSTLAVRWREEQTENKSEVEKLLLYFEDAYISSINDETSVTITLKSCDAQKFVSTSQTKGLRTKAVHVHGRFHTPKHLSALDKLMKFVSSHSELQFPDVKAAHVPIRDTCKGTVVTEGNLTRAAIENTLVNVADWHATLKVAIENLPKSHRLAGLVGYPNIIPSSLSRDGGLRTIILGNPVGFGLKQGESLLSDSLGIIKSIDAVNESSDLSQYPPHSIAIVGMAGRFPGADSVDELWHLIMEGKSTVQRAPVERLGLPTTGDHANTKWWGNFLNDPDAFDHKFFKKSSREAVSWDPQQRVLLEVIYQALESAGYFGVSNKPEPHDYGCYIGAVMNNYYDNLSCHPGTAYATVGTSRCYLSGCMSHYFGWTGPSLTIDTACSSSLVAVNSACRAIWSGECSRAVAGGTNVISSPFDYLNLAAAGFLSPNGQCKPFDANADGYCRGEAVSVVVLKPLADAIQENDNILGVIVGSAANQNHNFSHITQPYSGSQVELYQKVMKLSGVEPESVSYVEAHGTGTGVGDPIEVRSIRDAFGGPQRDSILHFGSIKGNIGHAEATAGVAGLVKVLLMMQHKKITAQASHQSINPKIPAFDKSQMSISRSIIPWQAPYLLACVNSYGAAGSNSAVMVREKPSRGSKQSAPIHATKFPLFISAGSVNSVSQYSKKLLMWLKTRRSAGHSDSLAELAFNLADRANHKLPHIISTVVNSREELVAKLEKASSGSGVSRSQVPKPVVLVFAGQDSDHIGLSEHIYNSSKVFSGHLDSVNDLLVSSMSKTIYPYIFNAQSIDDLVVLHSALFAVQYASAKTWIDNGLNIDAIVGHSFGQLTALCISGVLSLADALKLVSGRASLMQKYWGAEAGSMLYLEADRTTVKGLINTVISRDDELYAEIACFNGPRSHVVVGSSRAIEALQQHITNAAHLQIRTKRLNVTNGFHSKYTEPLLSHLDAVAAELEWNKPQIHLELTLEHENKEEPHHQMVVQHTRNPVFFQHAVERLACRLGDSEWIEVGRGSSLIQFVKQSTTNSDRHEFHSPQLTTVKALDTLAEVTAKLWKSGQTVQYWPFHRAEKHGYEYLSLPPIQFEKTRHWLAFTGRRQFEETPTDVVEDILETHELMRFIEFRDSSKNEAVFKIDPQADRFQQMLGGHVMAGQTLAPASLYFEIAARAALFLQNDTEAKTYVPGTEDLSMKSPIGKSIAQKILLSLKKINDNTHPQWTFSITTQDTENQTAEPFEHTSGKVYLKERNNKQASRERQRIEKLIGHRRYMEVVDHEDAEKMRGHHIYRAFSTVVSYGESFRGIKEIACVGSEAAGKVRTTPETEDPTDQRLCDTPMTDSFMQFAGFLVNYFNNPSTEDVYVCMQIEQIEIAGGFDPDGGEWLVYATMSEGGEKGVDATADAYVFDAKTNTLVMTALGFRFSRMPQSLLARVLKSVNKSPLQLAQEDHKPSPPIETDCVPAQQPKTTSQPAATISSGKRNELLQVLSNVTDFPIAELKDDSTLEELGVDSLMATEVLNDIRSVLGLTIDLSTFLFLPNIRGLIDHVNDKLGLVDAGEDSLQEQSSGEDSGFSDSASLENGDGYRTPSTPIETEFLKPVEERPTITSAAAAFEETRHAYDRLAETTKALGFWGKAYPHQARLVLAYVVEAYADLGCDVRRLAPGDVVPQVNALAKHKQLVRQFYRVLEDGKLITSSTNGETFTRTDIPVDSSPAESIFHGMIDLYPQYASVNKLIRAVGSEMAPCLRGDKEGVQVLFGNRDTKRTLEEMYEFDPLMRTPTLVLGEFLEKALAHQATGRGKFRILEIGAGTGGTTRYIVKHLQSLGIEFEYTFTDLGASLVNAAARQFKGNPEMSFEVLNVEQPPKPEYEGAFHCIIATNCIHATRNLDVSLGNIRKMLRPDGALTLIEITQNMFWLDIVVGLLEGWWLFVDGREHALVDERHWERRMKGAGFEHVSWSDGTTPESKTVRVIAAFPTGIPTTPEKPIKAAVKTVVYKKIDDLEILADIYYPTEGDIPEKGLPVGNHMLFSRKDIRPAQTRLLMRQGFLPVSLDYRLCPEVPLQDGPMTDVCDALAWARNKLPALQHPRRGLKIDGERVVVIGWSSGGQLAMSLAWTAPARGLRPPESLLIFYAPTDYEDEWWRNPIQPNGAAYQGQEYNVLDGVQDRPLTNYDMVGAWEEPISDPQSWHDARCRIVLHINWKAQTLPVILQGLPSQKKADAESASASSEEKDWGSLPQPPLDLIRAASPRAHMRQGDYKVPTFFVHGTSDDLIPWQQSRGTYQTLADQGVATDLVLLNDAPHICDLSSDPRSDGWKAVLKGYDFIILHSR</sequence>
<dbReference type="SMART" id="SM00825">
    <property type="entry name" value="PKS_KS"/>
    <property type="match status" value="1"/>
</dbReference>
<dbReference type="Pfam" id="PF07859">
    <property type="entry name" value="Abhydrolase_3"/>
    <property type="match status" value="1"/>
</dbReference>
<dbReference type="GO" id="GO:0008168">
    <property type="term" value="F:methyltransferase activity"/>
    <property type="evidence" value="ECO:0007669"/>
    <property type="project" value="UniProtKB-KW"/>
</dbReference>
<dbReference type="Gene3D" id="3.30.70.3290">
    <property type="match status" value="1"/>
</dbReference>
<evidence type="ECO:0000313" key="12">
    <source>
        <dbReference type="EMBL" id="APX43976.1"/>
    </source>
</evidence>
<evidence type="ECO:0000256" key="8">
    <source>
        <dbReference type="SAM" id="MobiDB-lite"/>
    </source>
</evidence>
<reference evidence="12" key="1">
    <citation type="submission" date="2016-05" db="EMBL/GenBank/DDBJ databases">
        <authorList>
            <person name="Lavstsen T."/>
            <person name="Jespersen J.S."/>
        </authorList>
    </citation>
    <scope>NUCLEOTIDE SEQUENCE</scope>
    <source>
        <strain evidence="12">NK17</strain>
    </source>
</reference>
<dbReference type="SUPFAM" id="SSF53335">
    <property type="entry name" value="S-adenosyl-L-methionine-dependent methyltransferases"/>
    <property type="match status" value="1"/>
</dbReference>
<dbReference type="InterPro" id="IPR029058">
    <property type="entry name" value="AB_hydrolase_fold"/>
</dbReference>
<dbReference type="Gene3D" id="3.40.366.10">
    <property type="entry name" value="Malonyl-Coenzyme A Acyl Carrier Protein, domain 2"/>
    <property type="match status" value="3"/>
</dbReference>
<dbReference type="CDD" id="cd02440">
    <property type="entry name" value="AdoMet_MTases"/>
    <property type="match status" value="1"/>
</dbReference>
<dbReference type="Pfam" id="PF18558">
    <property type="entry name" value="HTH_51"/>
    <property type="match status" value="1"/>
</dbReference>
<dbReference type="PROSITE" id="PS00012">
    <property type="entry name" value="PHOSPHOPANTETHEINE"/>
    <property type="match status" value="1"/>
</dbReference>
<accession>A0A1P8NTH4</accession>
<evidence type="ECO:0000256" key="7">
    <source>
        <dbReference type="PROSITE-ProRule" id="PRU01363"/>
    </source>
</evidence>
<name>A0A1P8NTH4_PESMI</name>
<dbReference type="SUPFAM" id="SSF53901">
    <property type="entry name" value="Thiolase-like"/>
    <property type="match status" value="1"/>
</dbReference>
<feature type="region of interest" description="N-terminal hotdog fold" evidence="7">
    <location>
        <begin position="1299"/>
        <end position="1433"/>
    </location>
</feature>
<dbReference type="InterPro" id="IPR013217">
    <property type="entry name" value="Methyltransf_12"/>
</dbReference>
<evidence type="ECO:0000256" key="3">
    <source>
        <dbReference type="ARBA" id="ARBA00022553"/>
    </source>
</evidence>
<dbReference type="InterPro" id="IPR013094">
    <property type="entry name" value="AB_hydrolase_3"/>
</dbReference>
<dbReference type="Gene3D" id="3.40.47.10">
    <property type="match status" value="1"/>
</dbReference>
<dbReference type="SUPFAM" id="SSF53474">
    <property type="entry name" value="alpha/beta-Hydrolases"/>
    <property type="match status" value="1"/>
</dbReference>
<dbReference type="GO" id="GO:0004312">
    <property type="term" value="F:fatty acid synthase activity"/>
    <property type="evidence" value="ECO:0007669"/>
    <property type="project" value="TreeGrafter"/>
</dbReference>
<dbReference type="InterPro" id="IPR032088">
    <property type="entry name" value="SAT"/>
</dbReference>
<feature type="domain" description="Carrier" evidence="9">
    <location>
        <begin position="1651"/>
        <end position="1732"/>
    </location>
</feature>
<keyword evidence="4" id="KW-0489">Methyltransferase</keyword>
<dbReference type="SUPFAM" id="SSF47336">
    <property type="entry name" value="ACP-like"/>
    <property type="match status" value="1"/>
</dbReference>
<protein>
    <submittedName>
        <fullName evidence="12">Polyketide synthase</fullName>
    </submittedName>
</protein>
<dbReference type="Pfam" id="PF16073">
    <property type="entry name" value="SAT"/>
    <property type="match status" value="1"/>
</dbReference>
<feature type="domain" description="Ketosynthase family 3 (KS3)" evidence="10">
    <location>
        <begin position="402"/>
        <end position="818"/>
    </location>
</feature>
<dbReference type="Gene3D" id="1.10.1200.10">
    <property type="entry name" value="ACP-like"/>
    <property type="match status" value="1"/>
</dbReference>
<dbReference type="SUPFAM" id="SSF55048">
    <property type="entry name" value="Probable ACP-binding domain of malonyl-CoA ACP transacylase"/>
    <property type="match status" value="1"/>
</dbReference>
<dbReference type="SUPFAM" id="SSF52151">
    <property type="entry name" value="FabD/lysophospholipase-like"/>
    <property type="match status" value="2"/>
</dbReference>
<feature type="region of interest" description="Disordered" evidence="8">
    <location>
        <begin position="1739"/>
        <end position="1772"/>
    </location>
</feature>
<feature type="active site" description="Proton donor; for dehydratase activity" evidence="7">
    <location>
        <position position="1521"/>
    </location>
</feature>
<evidence type="ECO:0000259" key="11">
    <source>
        <dbReference type="PROSITE" id="PS52019"/>
    </source>
</evidence>
<dbReference type="InterPro" id="IPR014030">
    <property type="entry name" value="Ketoacyl_synth_N"/>
</dbReference>
<dbReference type="InterPro" id="IPR041068">
    <property type="entry name" value="HTH_51"/>
</dbReference>
<dbReference type="EMBL" id="KX190787">
    <property type="protein sequence ID" value="APX43976.1"/>
    <property type="molecule type" value="mRNA"/>
</dbReference>
<evidence type="ECO:0000256" key="1">
    <source>
        <dbReference type="ARBA" id="ARBA00005179"/>
    </source>
</evidence>
<dbReference type="CDD" id="cd00833">
    <property type="entry name" value="PKS"/>
    <property type="match status" value="1"/>
</dbReference>
<evidence type="ECO:0000256" key="5">
    <source>
        <dbReference type="ARBA" id="ARBA00022679"/>
    </source>
</evidence>
<keyword evidence="5" id="KW-0808">Transferase</keyword>
<dbReference type="Pfam" id="PF02801">
    <property type="entry name" value="Ketoacyl-synt_C"/>
    <property type="match status" value="1"/>
</dbReference>
<dbReference type="InterPro" id="IPR014043">
    <property type="entry name" value="Acyl_transferase_dom"/>
</dbReference>
<dbReference type="InterPro" id="IPR014031">
    <property type="entry name" value="Ketoacyl_synth_C"/>
</dbReference>
<dbReference type="PANTHER" id="PTHR43775">
    <property type="entry name" value="FATTY ACID SYNTHASE"/>
    <property type="match status" value="1"/>
</dbReference>
<keyword evidence="6" id="KW-0511">Multifunctional enzyme</keyword>
<comment type="pathway">
    <text evidence="1">Secondary metabolite biosynthesis.</text>
</comment>
<dbReference type="Pfam" id="PF14765">
    <property type="entry name" value="PS-DH"/>
    <property type="match status" value="1"/>
</dbReference>
<dbReference type="InterPro" id="IPR001227">
    <property type="entry name" value="Ac_transferase_dom_sf"/>
</dbReference>
<dbReference type="PROSITE" id="PS52019">
    <property type="entry name" value="PKS_MFAS_DH"/>
    <property type="match status" value="1"/>
</dbReference>
<feature type="region of interest" description="Disordered" evidence="8">
    <location>
        <begin position="2400"/>
        <end position="2419"/>
    </location>
</feature>
<organism evidence="12">
    <name type="scientific">Pestalotiopsis microspora</name>
    <dbReference type="NCBI Taxonomy" id="85828"/>
    <lineage>
        <taxon>Eukaryota</taxon>
        <taxon>Fungi</taxon>
        <taxon>Dikarya</taxon>
        <taxon>Ascomycota</taxon>
        <taxon>Pezizomycotina</taxon>
        <taxon>Sordariomycetes</taxon>
        <taxon>Xylariomycetidae</taxon>
        <taxon>Amphisphaeriales</taxon>
        <taxon>Sporocadaceae</taxon>
        <taxon>Pestalotiopsis</taxon>
    </lineage>
</organism>
<dbReference type="InterPro" id="IPR016039">
    <property type="entry name" value="Thiolase-like"/>
</dbReference>
<dbReference type="InterPro" id="IPR018201">
    <property type="entry name" value="Ketoacyl_synth_AS"/>
</dbReference>
<dbReference type="PROSITE" id="PS50075">
    <property type="entry name" value="CARRIER"/>
    <property type="match status" value="1"/>
</dbReference>
<dbReference type="InterPro" id="IPR029063">
    <property type="entry name" value="SAM-dependent_MTases_sf"/>
</dbReference>
<dbReference type="InterPro" id="IPR006162">
    <property type="entry name" value="Ppantetheine_attach_site"/>
</dbReference>
<dbReference type="InterPro" id="IPR020841">
    <property type="entry name" value="PKS_Beta-ketoAc_synthase_dom"/>
</dbReference>
<evidence type="ECO:0000256" key="4">
    <source>
        <dbReference type="ARBA" id="ARBA00022603"/>
    </source>
</evidence>
<dbReference type="InterPro" id="IPR049900">
    <property type="entry name" value="PKS_mFAS_DH"/>
</dbReference>
<dbReference type="Pfam" id="PF00109">
    <property type="entry name" value="ketoacyl-synt"/>
    <property type="match status" value="1"/>
</dbReference>
<dbReference type="PROSITE" id="PS00606">
    <property type="entry name" value="KS3_1"/>
    <property type="match status" value="1"/>
</dbReference>
<feature type="compositionally biased region" description="Polar residues" evidence="8">
    <location>
        <begin position="1743"/>
        <end position="1759"/>
    </location>
</feature>
<proteinExistence type="evidence at transcript level"/>
<dbReference type="GO" id="GO:0031177">
    <property type="term" value="F:phosphopantetheine binding"/>
    <property type="evidence" value="ECO:0007669"/>
    <property type="project" value="InterPro"/>
</dbReference>
<evidence type="ECO:0000256" key="2">
    <source>
        <dbReference type="ARBA" id="ARBA00022450"/>
    </source>
</evidence>